<evidence type="ECO:0000256" key="7">
    <source>
        <dbReference type="SAM" id="Phobius"/>
    </source>
</evidence>
<comment type="similarity">
    <text evidence="2">Belongs to the UPF0410 family.</text>
</comment>
<dbReference type="AlphaFoldDB" id="A0A0U5L422"/>
<accession>A0A0U5L422</accession>
<dbReference type="GO" id="GO:0005886">
    <property type="term" value="C:plasma membrane"/>
    <property type="evidence" value="ECO:0007669"/>
    <property type="project" value="UniProtKB-SubCell"/>
</dbReference>
<evidence type="ECO:0000256" key="5">
    <source>
        <dbReference type="ARBA" id="ARBA00022989"/>
    </source>
</evidence>
<keyword evidence="3" id="KW-1003">Cell membrane</keyword>
<protein>
    <submittedName>
        <fullName evidence="8">Putative membrane protein</fullName>
    </submittedName>
</protein>
<evidence type="ECO:0000256" key="3">
    <source>
        <dbReference type="ARBA" id="ARBA00022475"/>
    </source>
</evidence>
<dbReference type="STRING" id="1619313.EM595_1003"/>
<name>A0A0U5L422_9GAMM</name>
<evidence type="ECO:0000256" key="2">
    <source>
        <dbReference type="ARBA" id="ARBA00011006"/>
    </source>
</evidence>
<evidence type="ECO:0000256" key="1">
    <source>
        <dbReference type="ARBA" id="ARBA00004651"/>
    </source>
</evidence>
<evidence type="ECO:0000313" key="9">
    <source>
        <dbReference type="Proteomes" id="UP000059419"/>
    </source>
</evidence>
<proteinExistence type="inferred from homology"/>
<keyword evidence="4 7" id="KW-0812">Transmembrane</keyword>
<feature type="transmembrane region" description="Helical" evidence="7">
    <location>
        <begin position="61"/>
        <end position="79"/>
    </location>
</feature>
<dbReference type="PANTHER" id="PTHR33884:SF3">
    <property type="entry name" value="UPF0410 PROTEIN YMGE"/>
    <property type="match status" value="1"/>
</dbReference>
<dbReference type="RefSeq" id="WP_067428480.1">
    <property type="nucleotide sequence ID" value="NZ_CP072598.1"/>
</dbReference>
<keyword evidence="5 7" id="KW-1133">Transmembrane helix</keyword>
<organism evidence="8 9">
    <name type="scientific">Duffyella gerundensis</name>
    <dbReference type="NCBI Taxonomy" id="1619313"/>
    <lineage>
        <taxon>Bacteria</taxon>
        <taxon>Pseudomonadati</taxon>
        <taxon>Pseudomonadota</taxon>
        <taxon>Gammaproteobacteria</taxon>
        <taxon>Enterobacterales</taxon>
        <taxon>Erwiniaceae</taxon>
        <taxon>Duffyella</taxon>
    </lineage>
</organism>
<comment type="subcellular location">
    <subcellularLocation>
        <location evidence="1">Cell membrane</location>
        <topology evidence="1">Multi-pass membrane protein</topology>
    </subcellularLocation>
</comment>
<dbReference type="EMBL" id="LN907827">
    <property type="protein sequence ID" value="CUU23239.1"/>
    <property type="molecule type" value="Genomic_DNA"/>
</dbReference>
<dbReference type="Proteomes" id="UP000059419">
    <property type="component" value="Chromosome 1"/>
</dbReference>
<dbReference type="PATRIC" id="fig|1619313.3.peg.1043"/>
<dbReference type="PANTHER" id="PTHR33884">
    <property type="entry name" value="UPF0410 PROTEIN YMGE"/>
    <property type="match status" value="1"/>
</dbReference>
<feature type="transmembrane region" description="Helical" evidence="7">
    <location>
        <begin position="27"/>
        <end position="49"/>
    </location>
</feature>
<reference evidence="9" key="1">
    <citation type="submission" date="2015-11" db="EMBL/GenBank/DDBJ databases">
        <authorList>
            <person name="Blom J."/>
        </authorList>
    </citation>
    <scope>NUCLEOTIDE SEQUENCE [LARGE SCALE GENOMIC DNA]</scope>
</reference>
<dbReference type="GeneID" id="84613988"/>
<evidence type="ECO:0000256" key="6">
    <source>
        <dbReference type="ARBA" id="ARBA00023136"/>
    </source>
</evidence>
<keyword evidence="6 7" id="KW-0472">Membrane</keyword>
<evidence type="ECO:0000313" key="8">
    <source>
        <dbReference type="EMBL" id="CUU23239.1"/>
    </source>
</evidence>
<dbReference type="KEGG" id="ege:EM595_1003"/>
<evidence type="ECO:0000256" key="4">
    <source>
        <dbReference type="ARBA" id="ARBA00022692"/>
    </source>
</evidence>
<keyword evidence="9" id="KW-1185">Reference proteome</keyword>
<sequence>MGLLSWIVTGAAAGAVARYFLPGRPGGFVAVLVLAVIGALIGGYISSYFDWGTLAVIHPRALGLALVGALLMILVARKLRL</sequence>
<gene>
    <name evidence="8" type="ORF">EM595_1003</name>
</gene>
<dbReference type="InterPro" id="IPR007341">
    <property type="entry name" value="Transgly_assoc"/>
</dbReference>